<dbReference type="Proteomes" id="UP000001025">
    <property type="component" value="Chromosome"/>
</dbReference>
<proteinExistence type="predicted"/>
<dbReference type="EMBL" id="BX294144">
    <property type="protein sequence ID" value="CAD74974.1"/>
    <property type="molecule type" value="Genomic_DNA"/>
</dbReference>
<organism evidence="1 2">
    <name type="scientific">Rhodopirellula baltica (strain DSM 10527 / NCIMB 13988 / SH1)</name>
    <dbReference type="NCBI Taxonomy" id="243090"/>
    <lineage>
        <taxon>Bacteria</taxon>
        <taxon>Pseudomonadati</taxon>
        <taxon>Planctomycetota</taxon>
        <taxon>Planctomycetia</taxon>
        <taxon>Pirellulales</taxon>
        <taxon>Pirellulaceae</taxon>
        <taxon>Rhodopirellula</taxon>
    </lineage>
</organism>
<evidence type="ECO:0000313" key="1">
    <source>
        <dbReference type="EMBL" id="CAD74974.1"/>
    </source>
</evidence>
<accession>Q7UPT5</accession>
<dbReference type="AlphaFoldDB" id="Q7UPT5"/>
<evidence type="ECO:0000313" key="2">
    <source>
        <dbReference type="Proteomes" id="UP000001025"/>
    </source>
</evidence>
<dbReference type="InParanoid" id="Q7UPT5"/>
<protein>
    <submittedName>
        <fullName evidence="1">Uncharacterized protein</fullName>
    </submittedName>
</protein>
<dbReference type="HOGENOM" id="CLU_1293461_0_0_0"/>
<reference evidence="1 2" key="1">
    <citation type="journal article" date="2003" name="Proc. Natl. Acad. Sci. U.S.A.">
        <title>Complete genome sequence of the marine planctomycete Pirellula sp. strain 1.</title>
        <authorList>
            <person name="Gloeckner F.O."/>
            <person name="Kube M."/>
            <person name="Bauer M."/>
            <person name="Teeling H."/>
            <person name="Lombardot T."/>
            <person name="Ludwig W."/>
            <person name="Gade D."/>
            <person name="Beck A."/>
            <person name="Borzym K."/>
            <person name="Heitmann K."/>
            <person name="Rabus R."/>
            <person name="Schlesner H."/>
            <person name="Amann R."/>
            <person name="Reinhardt R."/>
        </authorList>
    </citation>
    <scope>NUCLEOTIDE SEQUENCE [LARGE SCALE GENOMIC DNA]</scope>
    <source>
        <strain evidence="2">DSM 10527 / NCIMB 13988 / SH1</strain>
    </source>
</reference>
<name>Q7UPT5_RHOBA</name>
<dbReference type="EnsemblBacteria" id="CAD74974">
    <property type="protein sequence ID" value="CAD74974"/>
    <property type="gene ID" value="RB6731"/>
</dbReference>
<sequence>MLRFTTVVIGRLVVQRIALVRLIVGLCEEKECDCVRKPDSNLQYTIHDGSSKQRSQWGHPPQTQTSVERLTEARGKMNPLNRSISSNSSLRRIPLSLDNLHAKCNSSVSADPSWLHRGCCRVSWVLPARCIWPNGRAGGFTQHPIGQWGSRCRNLNLPTRQTRSRVTNRIGPVRRQRAGNSKTRITGSCRRTPGLPLSVDFAFAVPRELSCVR</sequence>
<keyword evidence="2" id="KW-1185">Reference proteome</keyword>
<gene>
    <name evidence="1" type="ordered locus">RB6731</name>
</gene>
<dbReference type="STRING" id="243090.RB6731"/>
<dbReference type="KEGG" id="rba:RB6731"/>